<keyword evidence="3 6" id="KW-0812">Transmembrane</keyword>
<evidence type="ECO:0000256" key="6">
    <source>
        <dbReference type="SAM" id="Phobius"/>
    </source>
</evidence>
<feature type="transmembrane region" description="Helical" evidence="6">
    <location>
        <begin position="18"/>
        <end position="41"/>
    </location>
</feature>
<sequence length="423" mass="46288">MALTRFILQHIDRKSKYLLLNVLFTNIGLSGLTLLTGILIYDITGSLMAFAFTLVSGFIIDLAGQFFAGGILDRINPNKVSIIINLSRGLLIIIAGLIVIIMGSVTSVIFLSLFMSLVGPAYRASVFAISPLLVNQKFLSQFNAFRVGVMQVGQLIGLGLATLVLALTNQEIAFTSIAIWFLLGALMMILLGDLPLKNKVLLNRVFSIKNTLLEWKELFLAFKVAPSIYFHILISSSGLLIASIFSLLIVPLNEFFQGKEIGYLILDGGFTVGAILASLILSKLSNLNSYTYIVVNVCLLVSTVSIFILGYGNIILAGLLMFVIGISTTSLMICLDSSLQIRVGNKFLGRTALFQDMFMSLISIIFVPIIANTMERQGIQTALNFSSLVLLIYLIITVFLGSNIIFGKQMFKKPIKNNITIEP</sequence>
<comment type="subcellular location">
    <subcellularLocation>
        <location evidence="1">Cell membrane</location>
        <topology evidence="1">Multi-pass membrane protein</topology>
    </subcellularLocation>
</comment>
<keyword evidence="5 6" id="KW-0472">Membrane</keyword>
<keyword evidence="8" id="KW-1185">Reference proteome</keyword>
<comment type="caution">
    <text evidence="7">The sequence shown here is derived from an EMBL/GenBank/DDBJ whole genome shotgun (WGS) entry which is preliminary data.</text>
</comment>
<name>A0A4U2YHH8_9BACI</name>
<evidence type="ECO:0000256" key="5">
    <source>
        <dbReference type="ARBA" id="ARBA00023136"/>
    </source>
</evidence>
<dbReference type="PANTHER" id="PTHR23513">
    <property type="entry name" value="INTEGRAL MEMBRANE EFFLUX PROTEIN-RELATED"/>
    <property type="match status" value="1"/>
</dbReference>
<dbReference type="GO" id="GO:0005886">
    <property type="term" value="C:plasma membrane"/>
    <property type="evidence" value="ECO:0007669"/>
    <property type="project" value="UniProtKB-SubCell"/>
</dbReference>
<evidence type="ECO:0000256" key="1">
    <source>
        <dbReference type="ARBA" id="ARBA00004651"/>
    </source>
</evidence>
<feature type="transmembrane region" description="Helical" evidence="6">
    <location>
        <begin position="314"/>
        <end position="335"/>
    </location>
</feature>
<dbReference type="Gene3D" id="1.20.1250.20">
    <property type="entry name" value="MFS general substrate transporter like domains"/>
    <property type="match status" value="1"/>
</dbReference>
<dbReference type="PANTHER" id="PTHR23513:SF6">
    <property type="entry name" value="MAJOR FACILITATOR SUPERFAMILY ASSOCIATED DOMAIN-CONTAINING PROTEIN"/>
    <property type="match status" value="1"/>
</dbReference>
<dbReference type="RefSeq" id="WP_107896504.1">
    <property type="nucleotide sequence ID" value="NZ_PYWM01000021.1"/>
</dbReference>
<feature type="transmembrane region" description="Helical" evidence="6">
    <location>
        <begin position="383"/>
        <end position="406"/>
    </location>
</feature>
<gene>
    <name evidence="7" type="ORF">FC756_19725</name>
</gene>
<evidence type="ECO:0000256" key="3">
    <source>
        <dbReference type="ARBA" id="ARBA00022692"/>
    </source>
</evidence>
<feature type="transmembrane region" description="Helical" evidence="6">
    <location>
        <begin position="47"/>
        <end position="68"/>
    </location>
</feature>
<feature type="transmembrane region" description="Helical" evidence="6">
    <location>
        <begin position="347"/>
        <end position="371"/>
    </location>
</feature>
<keyword evidence="4 6" id="KW-1133">Transmembrane helix</keyword>
<dbReference type="InterPro" id="IPR036259">
    <property type="entry name" value="MFS_trans_sf"/>
</dbReference>
<feature type="transmembrane region" description="Helical" evidence="6">
    <location>
        <begin position="89"/>
        <end position="111"/>
    </location>
</feature>
<feature type="transmembrane region" description="Helical" evidence="6">
    <location>
        <begin position="117"/>
        <end position="135"/>
    </location>
</feature>
<evidence type="ECO:0000313" key="8">
    <source>
        <dbReference type="Proteomes" id="UP000308744"/>
    </source>
</evidence>
<feature type="transmembrane region" description="Helical" evidence="6">
    <location>
        <begin position="172"/>
        <end position="194"/>
    </location>
</feature>
<dbReference type="Pfam" id="PF07690">
    <property type="entry name" value="MFS_1"/>
    <property type="match status" value="1"/>
</dbReference>
<dbReference type="EMBL" id="SZPU01000085">
    <property type="protein sequence ID" value="TKI60054.1"/>
    <property type="molecule type" value="Genomic_DNA"/>
</dbReference>
<dbReference type="GO" id="GO:0022857">
    <property type="term" value="F:transmembrane transporter activity"/>
    <property type="evidence" value="ECO:0007669"/>
    <property type="project" value="InterPro"/>
</dbReference>
<accession>A0A4U2YHH8</accession>
<proteinExistence type="predicted"/>
<protein>
    <submittedName>
        <fullName evidence="7">MFS transporter</fullName>
    </submittedName>
</protein>
<feature type="transmembrane region" description="Helical" evidence="6">
    <location>
        <begin position="228"/>
        <end position="249"/>
    </location>
</feature>
<organism evidence="7 8">
    <name type="scientific">Lysinibacillus mangiferihumi</name>
    <dbReference type="NCBI Taxonomy" id="1130819"/>
    <lineage>
        <taxon>Bacteria</taxon>
        <taxon>Bacillati</taxon>
        <taxon>Bacillota</taxon>
        <taxon>Bacilli</taxon>
        <taxon>Bacillales</taxon>
        <taxon>Bacillaceae</taxon>
        <taxon>Lysinibacillus</taxon>
    </lineage>
</organism>
<dbReference type="InterPro" id="IPR011701">
    <property type="entry name" value="MFS"/>
</dbReference>
<dbReference type="Proteomes" id="UP000308744">
    <property type="component" value="Unassembled WGS sequence"/>
</dbReference>
<dbReference type="AlphaFoldDB" id="A0A4U2YHH8"/>
<evidence type="ECO:0000256" key="2">
    <source>
        <dbReference type="ARBA" id="ARBA00022475"/>
    </source>
</evidence>
<feature type="transmembrane region" description="Helical" evidence="6">
    <location>
        <begin position="289"/>
        <end position="308"/>
    </location>
</feature>
<keyword evidence="2" id="KW-1003">Cell membrane</keyword>
<feature type="transmembrane region" description="Helical" evidence="6">
    <location>
        <begin position="147"/>
        <end position="166"/>
    </location>
</feature>
<feature type="transmembrane region" description="Helical" evidence="6">
    <location>
        <begin position="261"/>
        <end position="282"/>
    </location>
</feature>
<evidence type="ECO:0000256" key="4">
    <source>
        <dbReference type="ARBA" id="ARBA00022989"/>
    </source>
</evidence>
<evidence type="ECO:0000313" key="7">
    <source>
        <dbReference type="EMBL" id="TKI60054.1"/>
    </source>
</evidence>
<dbReference type="SUPFAM" id="SSF103473">
    <property type="entry name" value="MFS general substrate transporter"/>
    <property type="match status" value="1"/>
</dbReference>
<reference evidence="7 8" key="1">
    <citation type="submission" date="2019-04" db="EMBL/GenBank/DDBJ databases">
        <title>Lysinibacillus genome sequencing.</title>
        <authorList>
            <person name="Dunlap C."/>
        </authorList>
    </citation>
    <scope>NUCLEOTIDE SEQUENCE [LARGE SCALE GENOMIC DNA]</scope>
    <source>
        <strain evidence="7 8">CCTCC AB 2010389</strain>
    </source>
</reference>